<evidence type="ECO:0000256" key="4">
    <source>
        <dbReference type="ARBA" id="ARBA00011738"/>
    </source>
</evidence>
<dbReference type="PANTHER" id="PTHR21091">
    <property type="entry name" value="METHYLTETRAHYDROFOLATE:HOMOCYSTEINE METHYLTRANSFERASE RELATED"/>
    <property type="match status" value="1"/>
</dbReference>
<feature type="domain" description="Uroporphyrinogen decarboxylase (URO-D)" evidence="13">
    <location>
        <begin position="21"/>
        <end position="30"/>
    </location>
</feature>
<dbReference type="FunFam" id="3.20.20.210:FF:000008">
    <property type="entry name" value="Uroporphyrinogen decarboxylase"/>
    <property type="match status" value="1"/>
</dbReference>
<feature type="binding site" evidence="10">
    <location>
        <position position="208"/>
    </location>
    <ligand>
        <name>substrate</name>
    </ligand>
</feature>
<proteinExistence type="inferred from homology"/>
<gene>
    <name evidence="10 15" type="primary">hemE</name>
    <name evidence="15" type="ORF">FY528_18105</name>
</gene>
<dbReference type="GO" id="GO:0004853">
    <property type="term" value="F:uroporphyrinogen decarboxylase activity"/>
    <property type="evidence" value="ECO:0007669"/>
    <property type="project" value="UniProtKB-UniRule"/>
</dbReference>
<keyword evidence="6 10" id="KW-0963">Cytoplasm</keyword>
<accession>A0A5D6UVN0</accession>
<dbReference type="InterPro" id="IPR038071">
    <property type="entry name" value="UROD/MetE-like_sf"/>
</dbReference>
<keyword evidence="9 10" id="KW-0627">Porphyrin biosynthesis</keyword>
<evidence type="ECO:0000256" key="11">
    <source>
        <dbReference type="RuleBase" id="RU000554"/>
    </source>
</evidence>
<name>A0A5D6UVN0_9BACT</name>
<evidence type="ECO:0000259" key="13">
    <source>
        <dbReference type="PROSITE" id="PS00906"/>
    </source>
</evidence>
<feature type="binding site" evidence="10">
    <location>
        <position position="153"/>
    </location>
    <ligand>
        <name>substrate</name>
    </ligand>
</feature>
<organism evidence="15 16">
    <name type="scientific">Hymenobacter lutimineralis</name>
    <dbReference type="NCBI Taxonomy" id="2606448"/>
    <lineage>
        <taxon>Bacteria</taxon>
        <taxon>Pseudomonadati</taxon>
        <taxon>Bacteroidota</taxon>
        <taxon>Cytophagia</taxon>
        <taxon>Cytophagales</taxon>
        <taxon>Hymenobacteraceae</taxon>
        <taxon>Hymenobacter</taxon>
    </lineage>
</organism>
<evidence type="ECO:0000313" key="16">
    <source>
        <dbReference type="Proteomes" id="UP000322791"/>
    </source>
</evidence>
<dbReference type="UniPathway" id="UPA00251">
    <property type="reaction ID" value="UER00321"/>
</dbReference>
<evidence type="ECO:0000256" key="5">
    <source>
        <dbReference type="ARBA" id="ARBA00012288"/>
    </source>
</evidence>
<evidence type="ECO:0000313" key="15">
    <source>
        <dbReference type="EMBL" id="TYZ06459.1"/>
    </source>
</evidence>
<reference evidence="15 16" key="1">
    <citation type="submission" date="2019-08" db="EMBL/GenBank/DDBJ databases">
        <authorList>
            <person name="Seo M.-J."/>
        </authorList>
    </citation>
    <scope>NUCLEOTIDE SEQUENCE [LARGE SCALE GENOMIC DNA]</scope>
    <source>
        <strain evidence="15 16">KIGAM108</strain>
    </source>
</reference>
<comment type="similarity">
    <text evidence="3 10 12">Belongs to the uroporphyrinogen decarboxylase family.</text>
</comment>
<dbReference type="PROSITE" id="PS00907">
    <property type="entry name" value="UROD_2"/>
    <property type="match status" value="1"/>
</dbReference>
<evidence type="ECO:0000256" key="10">
    <source>
        <dbReference type="HAMAP-Rule" id="MF_00218"/>
    </source>
</evidence>
<evidence type="ECO:0000256" key="2">
    <source>
        <dbReference type="ARBA" id="ARBA00004804"/>
    </source>
</evidence>
<comment type="caution">
    <text evidence="10">Lacks conserved residue(s) required for the propagation of feature annotation.</text>
</comment>
<dbReference type="GO" id="GO:0005829">
    <property type="term" value="C:cytosol"/>
    <property type="evidence" value="ECO:0007669"/>
    <property type="project" value="UniProtKB-SubCell"/>
</dbReference>
<protein>
    <recommendedName>
        <fullName evidence="5 10">Uroporphyrinogen decarboxylase</fullName>
        <shortName evidence="10">UPD</shortName>
        <shortName evidence="10">URO-D</shortName>
        <ecNumber evidence="5 10">4.1.1.37</ecNumber>
    </recommendedName>
</protein>
<dbReference type="HAMAP" id="MF_00218">
    <property type="entry name" value="URO_D"/>
    <property type="match status" value="1"/>
</dbReference>
<dbReference type="InterPro" id="IPR000257">
    <property type="entry name" value="Uroporphyrinogen_deCOase"/>
</dbReference>
<dbReference type="SUPFAM" id="SSF51726">
    <property type="entry name" value="UROD/MetE-like"/>
    <property type="match status" value="1"/>
</dbReference>
<dbReference type="EC" id="4.1.1.37" evidence="5 10"/>
<keyword evidence="8 10" id="KW-0456">Lyase</keyword>
<evidence type="ECO:0000256" key="6">
    <source>
        <dbReference type="ARBA" id="ARBA00022490"/>
    </source>
</evidence>
<evidence type="ECO:0000259" key="14">
    <source>
        <dbReference type="PROSITE" id="PS00907"/>
    </source>
</evidence>
<feature type="binding site" evidence="10">
    <location>
        <position position="76"/>
    </location>
    <ligand>
        <name>substrate</name>
    </ligand>
</feature>
<comment type="catalytic activity">
    <reaction evidence="10 11">
        <text>uroporphyrinogen III + 4 H(+) = coproporphyrinogen III + 4 CO2</text>
        <dbReference type="Rhea" id="RHEA:19865"/>
        <dbReference type="ChEBI" id="CHEBI:15378"/>
        <dbReference type="ChEBI" id="CHEBI:16526"/>
        <dbReference type="ChEBI" id="CHEBI:57308"/>
        <dbReference type="ChEBI" id="CHEBI:57309"/>
        <dbReference type="EC" id="4.1.1.37"/>
    </reaction>
</comment>
<dbReference type="NCBIfam" id="TIGR01464">
    <property type="entry name" value="hemE"/>
    <property type="match status" value="1"/>
</dbReference>
<comment type="subcellular location">
    <subcellularLocation>
        <location evidence="1">Cytoplasm</location>
        <location evidence="1">Cytosol</location>
    </subcellularLocation>
</comment>
<keyword evidence="16" id="KW-1185">Reference proteome</keyword>
<feature type="site" description="Transition state stabilizer" evidence="10">
    <location>
        <position position="76"/>
    </location>
</feature>
<dbReference type="EMBL" id="VTHL01000024">
    <property type="protein sequence ID" value="TYZ06459.1"/>
    <property type="molecule type" value="Genomic_DNA"/>
</dbReference>
<comment type="subunit">
    <text evidence="4 10">Homodimer.</text>
</comment>
<keyword evidence="7 10" id="KW-0210">Decarboxylase</keyword>
<evidence type="ECO:0000256" key="8">
    <source>
        <dbReference type="ARBA" id="ARBA00023239"/>
    </source>
</evidence>
<comment type="pathway">
    <text evidence="2 10 11">Porphyrin-containing compound metabolism; protoporphyrin-IX biosynthesis; coproporphyrinogen-III from 5-aminolevulinate: step 4/4.</text>
</comment>
<evidence type="ECO:0000256" key="9">
    <source>
        <dbReference type="ARBA" id="ARBA00023244"/>
    </source>
</evidence>
<evidence type="ECO:0000256" key="12">
    <source>
        <dbReference type="RuleBase" id="RU004169"/>
    </source>
</evidence>
<dbReference type="CDD" id="cd00717">
    <property type="entry name" value="URO-D"/>
    <property type="match status" value="1"/>
</dbReference>
<dbReference type="Gene3D" id="3.20.20.210">
    <property type="match status" value="1"/>
</dbReference>
<dbReference type="PANTHER" id="PTHR21091:SF169">
    <property type="entry name" value="UROPORPHYRINOGEN DECARBOXYLASE"/>
    <property type="match status" value="1"/>
</dbReference>
<comment type="function">
    <text evidence="10">Catalyzes the decarboxylation of four acetate groups of uroporphyrinogen-III to yield coproporphyrinogen-III.</text>
</comment>
<evidence type="ECO:0000256" key="3">
    <source>
        <dbReference type="ARBA" id="ARBA00009935"/>
    </source>
</evidence>
<dbReference type="GO" id="GO:0006782">
    <property type="term" value="P:protoporphyrinogen IX biosynthetic process"/>
    <property type="evidence" value="ECO:0007669"/>
    <property type="project" value="UniProtKB-UniRule"/>
</dbReference>
<comment type="caution">
    <text evidence="15">The sequence shown here is derived from an EMBL/GenBank/DDBJ whole genome shotgun (WGS) entry which is preliminary data.</text>
</comment>
<feature type="binding site" evidence="10">
    <location>
        <position position="319"/>
    </location>
    <ligand>
        <name>substrate</name>
    </ligand>
</feature>
<dbReference type="PROSITE" id="PS00906">
    <property type="entry name" value="UROD_1"/>
    <property type="match status" value="1"/>
</dbReference>
<dbReference type="RefSeq" id="WP_149072470.1">
    <property type="nucleotide sequence ID" value="NZ_VTHL01000024.1"/>
</dbReference>
<evidence type="ECO:0000256" key="7">
    <source>
        <dbReference type="ARBA" id="ARBA00022793"/>
    </source>
</evidence>
<sequence>MMLKNDLLLRAARGEDTERTPVWLMRQAGRILPQYRALRGRLSGFKELVETPELAAEVTIQPVDALDVDAAIIFSDILVVPEAMGLTYEMVEARGPLFPETIQNAHDVARMRIADPEEHLGYVLEAIRVTKRGLNGRVPLIGFAGAPWTILAYMVEGHGSKTFSKARRLLYTEPALAHELLRKITATTIAYLQAQVEAGANLIQVFDSWAGILPPHHYHEFSTRYIREICEALPGVPVTVFAKGAFFAVPEFATLPCRTIGLDWNEDPQTVRAVVGESKTLQGNLDPCALYGTPEQVQHATIQMLRRFGPQRHIANLGHGVYPDTNPDNVKVFIETVKEFSTLAREGQI</sequence>
<dbReference type="AlphaFoldDB" id="A0A5D6UVN0"/>
<dbReference type="Pfam" id="PF01208">
    <property type="entry name" value="URO-D"/>
    <property type="match status" value="1"/>
</dbReference>
<evidence type="ECO:0000256" key="1">
    <source>
        <dbReference type="ARBA" id="ARBA00004514"/>
    </source>
</evidence>
<feature type="domain" description="Uroporphyrinogen decarboxylase (URO-D)" evidence="14">
    <location>
        <begin position="141"/>
        <end position="157"/>
    </location>
</feature>
<feature type="binding site" evidence="10">
    <location>
        <begin position="26"/>
        <end position="30"/>
    </location>
    <ligand>
        <name>substrate</name>
    </ligand>
</feature>
<dbReference type="Proteomes" id="UP000322791">
    <property type="component" value="Unassembled WGS sequence"/>
</dbReference>
<dbReference type="InterPro" id="IPR006361">
    <property type="entry name" value="Uroporphyrinogen_deCO2ase_HemE"/>
</dbReference>